<feature type="compositionally biased region" description="Polar residues" evidence="1">
    <location>
        <begin position="457"/>
        <end position="493"/>
    </location>
</feature>
<proteinExistence type="predicted"/>
<dbReference type="AlphaFoldDB" id="A0A1J3K422"/>
<feature type="domain" description="Arabidopsis retrotransposon Orf1 C-terminal" evidence="2">
    <location>
        <begin position="34"/>
        <end position="454"/>
    </location>
</feature>
<sequence>MVNTRGTISKAAGEKADGKKVAVGESSGGQKKLSSTSLTSKDYKAILDKMPFVGTRYPDIPTMVELGIYEDCAALFEHMELTKLMTTPYPAYQKETVSLLSTLKVNFYEPDEVTPTGHGSGRFSFRVNKKKYRMSFRDLEGVFGFQNREGRAEASDVPQAELQGFWKMIGIGEYKSTTAKSTHIRNPVLRYVHKALAHTVYARRDFGNVLERELELLDSSMVDRLVTLDDGMAMRGDLTDTSMATYLLRSFLGIRDYALMLEKVGKAGSGQISCGGLITPILIHCGIELGKPTAGPVLMDVKYLRKTTYIRGQPVGGRHNYQFAYRAFEWNLAGVLLPNRELTDITERENVDFEPPFVSLYDHTIGAQQPAEWEVPPQADGAEEAVGNTSDDDLPTAYEPHRFFFDDHEINGRKSAANTALASINTLKSWNAFQDKTIKSLLKTVKKMAKQIKELTGAQSKSRNSSSTQQDAQQRTPQKEQQSNEQEGAQSTYQSAQSSRKRKASSSPDTSSSRDDRTSSSSSDS</sequence>
<dbReference type="EMBL" id="GEVM01006540">
    <property type="protein sequence ID" value="JAU99398.1"/>
    <property type="molecule type" value="Transcribed_RNA"/>
</dbReference>
<dbReference type="Pfam" id="PF03078">
    <property type="entry name" value="ATHILA"/>
    <property type="match status" value="1"/>
</dbReference>
<reference evidence="3" key="1">
    <citation type="submission" date="2016-07" db="EMBL/GenBank/DDBJ databases">
        <title>De novo transcriptome assembly of four accessions of the metal hyperaccumulator plant Noccaea caerulescens.</title>
        <authorList>
            <person name="Blande D."/>
            <person name="Halimaa P."/>
            <person name="Tervahauta A.I."/>
            <person name="Aarts M.G."/>
            <person name="Karenlampi S.O."/>
        </authorList>
    </citation>
    <scope>NUCLEOTIDE SEQUENCE</scope>
</reference>
<evidence type="ECO:0000256" key="1">
    <source>
        <dbReference type="SAM" id="MobiDB-lite"/>
    </source>
</evidence>
<dbReference type="InterPro" id="IPR004312">
    <property type="entry name" value="ATHILA_Orf1_C"/>
</dbReference>
<evidence type="ECO:0000259" key="2">
    <source>
        <dbReference type="Pfam" id="PF03078"/>
    </source>
</evidence>
<organism evidence="3">
    <name type="scientific">Noccaea caerulescens</name>
    <name type="common">Alpine penny-cress</name>
    <name type="synonym">Thlaspi caerulescens</name>
    <dbReference type="NCBI Taxonomy" id="107243"/>
    <lineage>
        <taxon>Eukaryota</taxon>
        <taxon>Viridiplantae</taxon>
        <taxon>Streptophyta</taxon>
        <taxon>Embryophyta</taxon>
        <taxon>Tracheophyta</taxon>
        <taxon>Spermatophyta</taxon>
        <taxon>Magnoliopsida</taxon>
        <taxon>eudicotyledons</taxon>
        <taxon>Gunneridae</taxon>
        <taxon>Pentapetalae</taxon>
        <taxon>rosids</taxon>
        <taxon>malvids</taxon>
        <taxon>Brassicales</taxon>
        <taxon>Brassicaceae</taxon>
        <taxon>Coluteocarpeae</taxon>
        <taxon>Noccaea</taxon>
    </lineage>
</organism>
<evidence type="ECO:0000313" key="3">
    <source>
        <dbReference type="EMBL" id="JAU99398.1"/>
    </source>
</evidence>
<feature type="region of interest" description="Disordered" evidence="1">
    <location>
        <begin position="455"/>
        <end position="525"/>
    </location>
</feature>
<name>A0A1J3K422_NOCCA</name>
<protein>
    <recommendedName>
        <fullName evidence="2">Arabidopsis retrotransposon Orf1 C-terminal domain-containing protein</fullName>
    </recommendedName>
</protein>
<gene>
    <name evidence="3" type="ORF">MP_TR7866_c9_g1_i1_g.22694</name>
</gene>
<accession>A0A1J3K422</accession>